<dbReference type="SUPFAM" id="SSF53335">
    <property type="entry name" value="S-adenosyl-L-methionine-dependent methyltransferases"/>
    <property type="match status" value="1"/>
</dbReference>
<protein>
    <recommendedName>
        <fullName evidence="8">Cytosine-specific methyltransferase</fullName>
        <ecNumber evidence="8">2.1.1.37</ecNumber>
    </recommendedName>
</protein>
<comment type="similarity">
    <text evidence="6 7">Belongs to the class I-like SAM-binding methyltransferase superfamily. C5-methyltransferase family.</text>
</comment>
<dbReference type="Proteomes" id="UP001204445">
    <property type="component" value="Unassembled WGS sequence"/>
</dbReference>
<dbReference type="GO" id="GO:0044027">
    <property type="term" value="P:negative regulation of gene expression via chromosomal CpG island methylation"/>
    <property type="evidence" value="ECO:0007669"/>
    <property type="project" value="TreeGrafter"/>
</dbReference>
<dbReference type="InterPro" id="IPR001525">
    <property type="entry name" value="C5_MeTfrase"/>
</dbReference>
<comment type="catalytic activity">
    <reaction evidence="5 8">
        <text>a 2'-deoxycytidine in DNA + S-adenosyl-L-methionine = a 5-methyl-2'-deoxycytidine in DNA + S-adenosyl-L-homocysteine + H(+)</text>
        <dbReference type="Rhea" id="RHEA:13681"/>
        <dbReference type="Rhea" id="RHEA-COMP:11369"/>
        <dbReference type="Rhea" id="RHEA-COMP:11370"/>
        <dbReference type="ChEBI" id="CHEBI:15378"/>
        <dbReference type="ChEBI" id="CHEBI:57856"/>
        <dbReference type="ChEBI" id="CHEBI:59789"/>
        <dbReference type="ChEBI" id="CHEBI:85452"/>
        <dbReference type="ChEBI" id="CHEBI:85454"/>
        <dbReference type="EC" id="2.1.1.37"/>
    </reaction>
</comment>
<dbReference type="GO" id="GO:0003677">
    <property type="term" value="F:DNA binding"/>
    <property type="evidence" value="ECO:0007669"/>
    <property type="project" value="TreeGrafter"/>
</dbReference>
<feature type="active site" evidence="6">
    <location>
        <position position="95"/>
    </location>
</feature>
<keyword evidence="3 6" id="KW-0949">S-adenosyl-L-methionine</keyword>
<dbReference type="EC" id="2.1.1.37" evidence="8"/>
<dbReference type="PROSITE" id="PS51679">
    <property type="entry name" value="SAM_MT_C5"/>
    <property type="match status" value="1"/>
</dbReference>
<accession>A0AAE3HKN3</accession>
<evidence type="ECO:0000256" key="4">
    <source>
        <dbReference type="ARBA" id="ARBA00022747"/>
    </source>
</evidence>
<keyword evidence="10" id="KW-1185">Reference proteome</keyword>
<dbReference type="GO" id="GO:0009307">
    <property type="term" value="P:DNA restriction-modification system"/>
    <property type="evidence" value="ECO:0007669"/>
    <property type="project" value="UniProtKB-KW"/>
</dbReference>
<gene>
    <name evidence="9" type="ORF">J2T55_000180</name>
</gene>
<dbReference type="AlphaFoldDB" id="A0AAE3HKN3"/>
<dbReference type="PROSITE" id="PS00095">
    <property type="entry name" value="C5_MTASE_2"/>
    <property type="match status" value="1"/>
</dbReference>
<dbReference type="InterPro" id="IPR029063">
    <property type="entry name" value="SAM-dependent_MTases_sf"/>
</dbReference>
<dbReference type="PANTHER" id="PTHR10629:SF52">
    <property type="entry name" value="DNA (CYTOSINE-5)-METHYLTRANSFERASE 1"/>
    <property type="match status" value="1"/>
</dbReference>
<evidence type="ECO:0000256" key="2">
    <source>
        <dbReference type="ARBA" id="ARBA00022679"/>
    </source>
</evidence>
<name>A0AAE3HKN3_9GAMM</name>
<organism evidence="9 10">
    <name type="scientific">Methylohalomonas lacus</name>
    <dbReference type="NCBI Taxonomy" id="398773"/>
    <lineage>
        <taxon>Bacteria</taxon>
        <taxon>Pseudomonadati</taxon>
        <taxon>Pseudomonadota</taxon>
        <taxon>Gammaproteobacteria</taxon>
        <taxon>Methylohalomonadales</taxon>
        <taxon>Methylohalomonadaceae</taxon>
        <taxon>Methylohalomonas</taxon>
    </lineage>
</organism>
<evidence type="ECO:0000313" key="9">
    <source>
        <dbReference type="EMBL" id="MCS3902188.1"/>
    </source>
</evidence>
<dbReference type="Pfam" id="PF00145">
    <property type="entry name" value="DNA_methylase"/>
    <property type="match status" value="1"/>
</dbReference>
<evidence type="ECO:0000256" key="3">
    <source>
        <dbReference type="ARBA" id="ARBA00022691"/>
    </source>
</evidence>
<evidence type="ECO:0000256" key="1">
    <source>
        <dbReference type="ARBA" id="ARBA00022603"/>
    </source>
</evidence>
<keyword evidence="4" id="KW-0680">Restriction system</keyword>
<dbReference type="Gene3D" id="3.40.50.150">
    <property type="entry name" value="Vaccinia Virus protein VP39"/>
    <property type="match status" value="1"/>
</dbReference>
<evidence type="ECO:0000256" key="8">
    <source>
        <dbReference type="RuleBase" id="RU000417"/>
    </source>
</evidence>
<dbReference type="PANTHER" id="PTHR10629">
    <property type="entry name" value="CYTOSINE-SPECIFIC METHYLTRANSFERASE"/>
    <property type="match status" value="1"/>
</dbReference>
<evidence type="ECO:0000256" key="5">
    <source>
        <dbReference type="ARBA" id="ARBA00047422"/>
    </source>
</evidence>
<evidence type="ECO:0000313" key="10">
    <source>
        <dbReference type="Proteomes" id="UP001204445"/>
    </source>
</evidence>
<dbReference type="EMBL" id="JANUCT010000001">
    <property type="protein sequence ID" value="MCS3902188.1"/>
    <property type="molecule type" value="Genomic_DNA"/>
</dbReference>
<keyword evidence="1 6" id="KW-0489">Methyltransferase</keyword>
<reference evidence="9" key="1">
    <citation type="submission" date="2022-08" db="EMBL/GenBank/DDBJ databases">
        <title>Genomic Encyclopedia of Type Strains, Phase III (KMG-III): the genomes of soil and plant-associated and newly described type strains.</title>
        <authorList>
            <person name="Whitman W."/>
        </authorList>
    </citation>
    <scope>NUCLEOTIDE SEQUENCE</scope>
    <source>
        <strain evidence="9">HMT 1</strain>
    </source>
</reference>
<dbReference type="InterPro" id="IPR031303">
    <property type="entry name" value="C5_meth_CS"/>
</dbReference>
<dbReference type="NCBIfam" id="TIGR00675">
    <property type="entry name" value="dcm"/>
    <property type="match status" value="1"/>
</dbReference>
<dbReference type="GO" id="GO:0032259">
    <property type="term" value="P:methylation"/>
    <property type="evidence" value="ECO:0007669"/>
    <property type="project" value="UniProtKB-KW"/>
</dbReference>
<dbReference type="PRINTS" id="PR00105">
    <property type="entry name" value="C5METTRFRASE"/>
</dbReference>
<dbReference type="RefSeq" id="WP_259053595.1">
    <property type="nucleotide sequence ID" value="NZ_JANUCT010000001.1"/>
</dbReference>
<dbReference type="PROSITE" id="PS00094">
    <property type="entry name" value="C5_MTASE_1"/>
    <property type="match status" value="1"/>
</dbReference>
<evidence type="ECO:0000256" key="7">
    <source>
        <dbReference type="RuleBase" id="RU000416"/>
    </source>
</evidence>
<dbReference type="InterPro" id="IPR050390">
    <property type="entry name" value="C5-Methyltransferase"/>
</dbReference>
<dbReference type="GO" id="GO:0003886">
    <property type="term" value="F:DNA (cytosine-5-)-methyltransferase activity"/>
    <property type="evidence" value="ECO:0007669"/>
    <property type="project" value="UniProtKB-EC"/>
</dbReference>
<comment type="caution">
    <text evidence="9">The sequence shown here is derived from an EMBL/GenBank/DDBJ whole genome shotgun (WGS) entry which is preliminary data.</text>
</comment>
<dbReference type="InterPro" id="IPR018117">
    <property type="entry name" value="C5_DNA_meth_AS"/>
</dbReference>
<proteinExistence type="inferred from homology"/>
<sequence length="416" mass="47631">MSINFVDLFAGCGGFSLGFMLAGYRGILAIESDQMAFSTLKNNLIDSDRFGKFCWPNDLVKCKNHTLNDYFIKKYIKSIDKLRPTIDVVVGGPPCQGFSTYGKRDERDPRNQLIYRYIDFIDKIRPKVILVENTKGIASSFKANGNGRDDSTYAKKMIKRLEAIGYDCRTKIIDASEYGVPQKRIRFFILGINKKIIKKEQVHPFDDEEMLDDIRRNFLVAKGIGNKQYITAYEAISDLKENRRCKLIPCPDRARYYQVDYKGPSKNKPYQVLMHGDMEGKSPNSMALTNHSDETVKRFSELQEKYNGYGTMGIPSKDLIKLGLKKHRISVQAKNRPSPTITTLPDDILHYESPRVLTVRESARLQSFPDKFEFHGKYTTGGHLRIKQCPRYTQVGNAIPPLLAEYLALVIKKYIN</sequence>
<dbReference type="Gene3D" id="3.90.120.10">
    <property type="entry name" value="DNA Methylase, subunit A, domain 2"/>
    <property type="match status" value="1"/>
</dbReference>
<evidence type="ECO:0000256" key="6">
    <source>
        <dbReference type="PROSITE-ProRule" id="PRU01016"/>
    </source>
</evidence>
<keyword evidence="2 6" id="KW-0808">Transferase</keyword>